<dbReference type="Proteomes" id="UP000189738">
    <property type="component" value="Chromosome"/>
</dbReference>
<keyword evidence="1" id="KW-0175">Coiled coil</keyword>
<evidence type="ECO:0000256" key="1">
    <source>
        <dbReference type="SAM" id="Coils"/>
    </source>
</evidence>
<organism evidence="4">
    <name type="scientific">Elizabethkingia anophelis</name>
    <dbReference type="NCBI Taxonomy" id="1117645"/>
    <lineage>
        <taxon>Bacteria</taxon>
        <taxon>Pseudomonadati</taxon>
        <taxon>Bacteroidota</taxon>
        <taxon>Flavobacteriia</taxon>
        <taxon>Flavobacteriales</taxon>
        <taxon>Weeksellaceae</taxon>
        <taxon>Elizabethkingia</taxon>
    </lineage>
</organism>
<accession>A0A1T3D7B2</accession>
<gene>
    <name evidence="3" type="ORF">AYC66_08210</name>
    <name evidence="4" type="ORF">BAY09_00345</name>
</gene>
<feature type="chain" id="PRO_5014546540" description="Cell wall anchor protein" evidence="2">
    <location>
        <begin position="19"/>
        <end position="299"/>
    </location>
</feature>
<keyword evidence="2" id="KW-0732">Signal</keyword>
<dbReference type="RefSeq" id="WP_047033318.1">
    <property type="nucleotide sequence ID" value="NZ_CP014339.1"/>
</dbReference>
<reference evidence="3 5" key="1">
    <citation type="submission" date="2016-02" db="EMBL/GenBank/DDBJ databases">
        <authorList>
            <person name="Nicholson A.C."/>
            <person name="Humrighouse B.W."/>
            <person name="Loparev V."/>
            <person name="Emery B."/>
            <person name="Graziano J."/>
            <person name="McQuiston J.R."/>
        </authorList>
    </citation>
    <scope>NUCLEOTIDE SEQUENCE [LARGE SCALE GENOMIC DNA]</scope>
    <source>
        <strain evidence="3 5">E6809</strain>
    </source>
</reference>
<name>A0A1T3D7B2_9FLAO</name>
<feature type="signal peptide" evidence="2">
    <location>
        <begin position="1"/>
        <end position="18"/>
    </location>
</feature>
<dbReference type="KEGG" id="een:BBD30_03015"/>
<protein>
    <recommendedName>
        <fullName evidence="6">Cell wall anchor protein</fullName>
    </recommendedName>
</protein>
<evidence type="ECO:0000313" key="5">
    <source>
        <dbReference type="Proteomes" id="UP000189738"/>
    </source>
</evidence>
<evidence type="ECO:0000313" key="4">
    <source>
        <dbReference type="EMBL" id="OPB49221.1"/>
    </source>
</evidence>
<dbReference type="EMBL" id="CP014339">
    <property type="protein sequence ID" value="AQX50657.1"/>
    <property type="molecule type" value="Genomic_DNA"/>
</dbReference>
<proteinExistence type="predicted"/>
<reference evidence="4" key="2">
    <citation type="submission" date="2016-06" db="EMBL/GenBank/DDBJ databases">
        <authorList>
            <person name="Nicholson A.C."/>
        </authorList>
    </citation>
    <scope>NUCLEOTIDE SEQUENCE [LARGE SCALE GENOMIC DNA]</scope>
    <source>
        <strain evidence="4">E6809</strain>
    </source>
</reference>
<feature type="coiled-coil region" evidence="1">
    <location>
        <begin position="267"/>
        <end position="295"/>
    </location>
</feature>
<sequence>MKNSIYILFLLFAVSLNAQTFQQKDFSVGFPHEQPNQAVDILFGNSYINGWIEVDITGTYIYQNSVGIIKKLFQIGVSPSNFIWYPPTSRIVEAAGPILDNIYIGDIVWDPAINQYKLTIYHTSPNANPYNIRLTQHSAESTTISTAVLSNIYTNPLNGNNRHSVYYNDNVGIGVTDPKNKLDVNGTVHAKEVKVDMTGWADFVFEKDYHLPTLDEVEQHIHEKGHLPNIPNTKEVMKNGLSLGENQKLLLQKIEELTLYSIEQNKLNKEQSELLRQQIQINKTLEQRLQNLENNNQKN</sequence>
<evidence type="ECO:0000313" key="3">
    <source>
        <dbReference type="EMBL" id="AQX50657.1"/>
    </source>
</evidence>
<dbReference type="EMBL" id="MAHS01000009">
    <property type="protein sequence ID" value="OPB49221.1"/>
    <property type="molecule type" value="Genomic_DNA"/>
</dbReference>
<evidence type="ECO:0000256" key="2">
    <source>
        <dbReference type="SAM" id="SignalP"/>
    </source>
</evidence>
<dbReference type="AlphaFoldDB" id="A0A1T3D7B2"/>
<evidence type="ECO:0008006" key="6">
    <source>
        <dbReference type="Google" id="ProtNLM"/>
    </source>
</evidence>